<dbReference type="AlphaFoldDB" id="A0A8S9GQG6"/>
<protein>
    <submittedName>
        <fullName evidence="1">Uncharacterized protein</fullName>
    </submittedName>
</protein>
<evidence type="ECO:0000313" key="1">
    <source>
        <dbReference type="EMBL" id="KAF2547759.1"/>
    </source>
</evidence>
<organism evidence="1">
    <name type="scientific">Brassica cretica</name>
    <name type="common">Mustard</name>
    <dbReference type="NCBI Taxonomy" id="69181"/>
    <lineage>
        <taxon>Eukaryota</taxon>
        <taxon>Viridiplantae</taxon>
        <taxon>Streptophyta</taxon>
        <taxon>Embryophyta</taxon>
        <taxon>Tracheophyta</taxon>
        <taxon>Spermatophyta</taxon>
        <taxon>Magnoliopsida</taxon>
        <taxon>eudicotyledons</taxon>
        <taxon>Gunneridae</taxon>
        <taxon>Pentapetalae</taxon>
        <taxon>rosids</taxon>
        <taxon>malvids</taxon>
        <taxon>Brassicales</taxon>
        <taxon>Brassicaceae</taxon>
        <taxon>Brassiceae</taxon>
        <taxon>Brassica</taxon>
    </lineage>
</organism>
<dbReference type="EMBL" id="QGKY02001925">
    <property type="protein sequence ID" value="KAF2547759.1"/>
    <property type="molecule type" value="Genomic_DNA"/>
</dbReference>
<comment type="caution">
    <text evidence="1">The sequence shown here is derived from an EMBL/GenBank/DDBJ whole genome shotgun (WGS) entry which is preliminary data.</text>
</comment>
<sequence length="53" mass="5659">MAYQVRDLPCSINISTAVGLSLRSCTTSKNRSLSSRTVCQAVLVAPALLYTVV</sequence>
<accession>A0A8S9GQG6</accession>
<proteinExistence type="predicted"/>
<reference evidence="1" key="1">
    <citation type="submission" date="2019-12" db="EMBL/GenBank/DDBJ databases">
        <title>Genome sequencing and annotation of Brassica cretica.</title>
        <authorList>
            <person name="Studholme D.J."/>
            <person name="Sarris P.F."/>
        </authorList>
    </citation>
    <scope>NUCLEOTIDE SEQUENCE</scope>
    <source>
        <strain evidence="1">PFS-102/07</strain>
        <tissue evidence="1">Leaf</tissue>
    </source>
</reference>
<gene>
    <name evidence="1" type="ORF">F2Q70_00020175</name>
</gene>
<name>A0A8S9GQG6_BRACR</name>